<dbReference type="GO" id="GO:0006950">
    <property type="term" value="P:response to stress"/>
    <property type="evidence" value="ECO:0007669"/>
    <property type="project" value="TreeGrafter"/>
</dbReference>
<feature type="domain" description="HTH marR-type" evidence="2">
    <location>
        <begin position="1"/>
        <end position="152"/>
    </location>
</feature>
<dbReference type="PATRIC" id="fig|1423744.4.peg.492"/>
<dbReference type="InterPro" id="IPR036388">
    <property type="entry name" value="WH-like_DNA-bd_sf"/>
</dbReference>
<reference evidence="3 4" key="1">
    <citation type="journal article" date="2015" name="Genome Announc.">
        <title>Expanding the biotechnology potential of lactobacilli through comparative genomics of 213 strains and associated genera.</title>
        <authorList>
            <person name="Sun Z."/>
            <person name="Harris H.M."/>
            <person name="McCann A."/>
            <person name="Guo C."/>
            <person name="Argimon S."/>
            <person name="Zhang W."/>
            <person name="Yang X."/>
            <person name="Jeffery I.B."/>
            <person name="Cooney J.C."/>
            <person name="Kagawa T.F."/>
            <person name="Liu W."/>
            <person name="Song Y."/>
            <person name="Salvetti E."/>
            <person name="Wrobel A."/>
            <person name="Rasinkangas P."/>
            <person name="Parkhill J."/>
            <person name="Rea M.C."/>
            <person name="O'Sullivan O."/>
            <person name="Ritari J."/>
            <person name="Douillard F.P."/>
            <person name="Paul Ross R."/>
            <person name="Yang R."/>
            <person name="Briner A.E."/>
            <person name="Felis G.E."/>
            <person name="de Vos W.M."/>
            <person name="Barrangou R."/>
            <person name="Klaenhammer T.R."/>
            <person name="Caufield P.W."/>
            <person name="Cui Y."/>
            <person name="Zhang H."/>
            <person name="O'Toole P.W."/>
        </authorList>
    </citation>
    <scope>NUCLEOTIDE SEQUENCE [LARGE SCALE GENOMIC DNA]</scope>
    <source>
        <strain evidence="3 4">DSM 23037</strain>
    </source>
</reference>
<dbReference type="SMART" id="SM00347">
    <property type="entry name" value="HTH_MARR"/>
    <property type="match status" value="1"/>
</dbReference>
<dbReference type="GO" id="GO:0003700">
    <property type="term" value="F:DNA-binding transcription factor activity"/>
    <property type="evidence" value="ECO:0007669"/>
    <property type="project" value="InterPro"/>
</dbReference>
<gene>
    <name evidence="3" type="ORF">FC86_GL000478</name>
</gene>
<sequence>MVQISRDHIAFQVIEKLQKSSISEKLDFFEKNYGSLYAEEVRAQLTHHDLEILTLILGKEVMISDVVNQMSITQGGVSRRIKKLNELGYLERFRGLENYRNVYVKLTSKGEHLAKANVAFHESAYKEAKQDFSSLTEDELQTIERFLNIVQKYGEFGE</sequence>
<dbReference type="SUPFAM" id="SSF46785">
    <property type="entry name" value="Winged helix' DNA-binding domain"/>
    <property type="match status" value="1"/>
</dbReference>
<dbReference type="InterPro" id="IPR039422">
    <property type="entry name" value="MarR/SlyA-like"/>
</dbReference>
<proteinExistence type="predicted"/>
<comment type="caution">
    <text evidence="3">The sequence shown here is derived from an EMBL/GenBank/DDBJ whole genome shotgun (WGS) entry which is preliminary data.</text>
</comment>
<evidence type="ECO:0000256" key="1">
    <source>
        <dbReference type="ARBA" id="ARBA00023125"/>
    </source>
</evidence>
<dbReference type="InterPro" id="IPR000835">
    <property type="entry name" value="HTH_MarR-typ"/>
</dbReference>
<dbReference type="PROSITE" id="PS50995">
    <property type="entry name" value="HTH_MARR_2"/>
    <property type="match status" value="1"/>
</dbReference>
<evidence type="ECO:0000259" key="2">
    <source>
        <dbReference type="PROSITE" id="PS50995"/>
    </source>
</evidence>
<accession>A0A0R2DUG4</accession>
<dbReference type="Pfam" id="PF13463">
    <property type="entry name" value="HTH_27"/>
    <property type="match status" value="1"/>
</dbReference>
<protein>
    <recommendedName>
        <fullName evidence="2">HTH marR-type domain-containing protein</fullName>
    </recommendedName>
</protein>
<keyword evidence="1" id="KW-0238">DNA-binding</keyword>
<keyword evidence="4" id="KW-1185">Reference proteome</keyword>
<dbReference type="PANTHER" id="PTHR33164:SF89">
    <property type="entry name" value="MARR FAMILY REGULATORY PROTEIN"/>
    <property type="match status" value="1"/>
</dbReference>
<evidence type="ECO:0000313" key="3">
    <source>
        <dbReference type="EMBL" id="KRN04106.1"/>
    </source>
</evidence>
<evidence type="ECO:0000313" key="4">
    <source>
        <dbReference type="Proteomes" id="UP000051378"/>
    </source>
</evidence>
<dbReference type="InterPro" id="IPR011991">
    <property type="entry name" value="ArsR-like_HTH"/>
</dbReference>
<name>A0A0R2DUG4_9LACO</name>
<dbReference type="CDD" id="cd00090">
    <property type="entry name" value="HTH_ARSR"/>
    <property type="match status" value="1"/>
</dbReference>
<organism evidence="3 4">
    <name type="scientific">Holzapfeliella floricola DSM 23037 = JCM 16512</name>
    <dbReference type="NCBI Taxonomy" id="1423744"/>
    <lineage>
        <taxon>Bacteria</taxon>
        <taxon>Bacillati</taxon>
        <taxon>Bacillota</taxon>
        <taxon>Bacilli</taxon>
        <taxon>Lactobacillales</taxon>
        <taxon>Lactobacillaceae</taxon>
        <taxon>Holzapfeliella</taxon>
    </lineage>
</organism>
<dbReference type="EMBL" id="AYZL01000018">
    <property type="protein sequence ID" value="KRN04106.1"/>
    <property type="molecule type" value="Genomic_DNA"/>
</dbReference>
<dbReference type="Proteomes" id="UP000051378">
    <property type="component" value="Unassembled WGS sequence"/>
</dbReference>
<dbReference type="GO" id="GO:0003677">
    <property type="term" value="F:DNA binding"/>
    <property type="evidence" value="ECO:0007669"/>
    <property type="project" value="UniProtKB-KW"/>
</dbReference>
<dbReference type="Gene3D" id="1.10.10.10">
    <property type="entry name" value="Winged helix-like DNA-binding domain superfamily/Winged helix DNA-binding domain"/>
    <property type="match status" value="1"/>
</dbReference>
<dbReference type="InterPro" id="IPR036390">
    <property type="entry name" value="WH_DNA-bd_sf"/>
</dbReference>
<dbReference type="STRING" id="1423744.FC86_GL000478"/>
<dbReference type="PANTHER" id="PTHR33164">
    <property type="entry name" value="TRANSCRIPTIONAL REGULATOR, MARR FAMILY"/>
    <property type="match status" value="1"/>
</dbReference>
<dbReference type="AlphaFoldDB" id="A0A0R2DUG4"/>
<dbReference type="RefSeq" id="WP_056974713.1">
    <property type="nucleotide sequence ID" value="NZ_AYZL01000018.1"/>
</dbReference>